<organism evidence="2 3">
    <name type="scientific">Aeoliella mucimassa</name>
    <dbReference type="NCBI Taxonomy" id="2527972"/>
    <lineage>
        <taxon>Bacteria</taxon>
        <taxon>Pseudomonadati</taxon>
        <taxon>Planctomycetota</taxon>
        <taxon>Planctomycetia</taxon>
        <taxon>Pirellulales</taxon>
        <taxon>Lacipirellulaceae</taxon>
        <taxon>Aeoliella</taxon>
    </lineage>
</organism>
<accession>A0A518ANY8</accession>
<reference evidence="2 3" key="1">
    <citation type="submission" date="2019-02" db="EMBL/GenBank/DDBJ databases">
        <title>Deep-cultivation of Planctomycetes and their phenomic and genomic characterization uncovers novel biology.</title>
        <authorList>
            <person name="Wiegand S."/>
            <person name="Jogler M."/>
            <person name="Boedeker C."/>
            <person name="Pinto D."/>
            <person name="Vollmers J."/>
            <person name="Rivas-Marin E."/>
            <person name="Kohn T."/>
            <person name="Peeters S.H."/>
            <person name="Heuer A."/>
            <person name="Rast P."/>
            <person name="Oberbeckmann S."/>
            <person name="Bunk B."/>
            <person name="Jeske O."/>
            <person name="Meyerdierks A."/>
            <person name="Storesund J.E."/>
            <person name="Kallscheuer N."/>
            <person name="Luecker S."/>
            <person name="Lage O.M."/>
            <person name="Pohl T."/>
            <person name="Merkel B.J."/>
            <person name="Hornburger P."/>
            <person name="Mueller R.-W."/>
            <person name="Bruemmer F."/>
            <person name="Labrenz M."/>
            <person name="Spormann A.M."/>
            <person name="Op den Camp H."/>
            <person name="Overmann J."/>
            <person name="Amann R."/>
            <person name="Jetten M.S.M."/>
            <person name="Mascher T."/>
            <person name="Medema M.H."/>
            <person name="Devos D.P."/>
            <person name="Kaster A.-K."/>
            <person name="Ovreas L."/>
            <person name="Rohde M."/>
            <person name="Galperin M.Y."/>
            <person name="Jogler C."/>
        </authorList>
    </citation>
    <scope>NUCLEOTIDE SEQUENCE [LARGE SCALE GENOMIC DNA]</scope>
    <source>
        <strain evidence="2 3">Pan181</strain>
    </source>
</reference>
<dbReference type="KEGG" id="amuc:Pan181_26480"/>
<keyword evidence="1" id="KW-0472">Membrane</keyword>
<proteinExistence type="predicted"/>
<keyword evidence="1" id="KW-1133">Transmembrane helix</keyword>
<keyword evidence="3" id="KW-1185">Reference proteome</keyword>
<evidence type="ECO:0000313" key="2">
    <source>
        <dbReference type="EMBL" id="QDU56439.1"/>
    </source>
</evidence>
<protein>
    <submittedName>
        <fullName evidence="2">Uncharacterized protein</fullName>
    </submittedName>
</protein>
<gene>
    <name evidence="2" type="ORF">Pan181_26480</name>
</gene>
<evidence type="ECO:0000256" key="1">
    <source>
        <dbReference type="SAM" id="Phobius"/>
    </source>
</evidence>
<evidence type="ECO:0000313" key="3">
    <source>
        <dbReference type="Proteomes" id="UP000315750"/>
    </source>
</evidence>
<keyword evidence="1" id="KW-0812">Transmembrane</keyword>
<dbReference type="Proteomes" id="UP000315750">
    <property type="component" value="Chromosome"/>
</dbReference>
<dbReference type="EMBL" id="CP036278">
    <property type="protein sequence ID" value="QDU56439.1"/>
    <property type="molecule type" value="Genomic_DNA"/>
</dbReference>
<name>A0A518ANY8_9BACT</name>
<sequence length="191" mass="21934">MLWPLMFPMRLTFVVLVALVCLATMFAPRWNRKRKSMFSLAVAVACVAFIPSCVLIQVAIDKVRFGEFEYSSAADIHDRRVDGWMPRQASNIRLFKHAGGFQAKYQIEQAELEAFIDREWKEWGRYSVVSRSDIEQGRFVSTMREDFRYPPETGSDTPLKTYSSPVAADGAGFTIWYDPETATAYQEAGYW</sequence>
<feature type="transmembrane region" description="Helical" evidence="1">
    <location>
        <begin position="36"/>
        <end position="60"/>
    </location>
</feature>
<dbReference type="AlphaFoldDB" id="A0A518ANY8"/>